<evidence type="ECO:0000313" key="1">
    <source>
        <dbReference type="EMBL" id="HGS20654.1"/>
    </source>
</evidence>
<protein>
    <recommendedName>
        <fullName evidence="2">DUF4432 family protein</fullName>
    </recommendedName>
</protein>
<accession>A0A7C4KFU8</accession>
<reference evidence="1" key="1">
    <citation type="journal article" date="2020" name="mSystems">
        <title>Genome- and Community-Level Interaction Insights into Carbon Utilization and Element Cycling Functions of Hydrothermarchaeota in Hydrothermal Sediment.</title>
        <authorList>
            <person name="Zhou Z."/>
            <person name="Liu Y."/>
            <person name="Xu W."/>
            <person name="Pan J."/>
            <person name="Luo Z.H."/>
            <person name="Li M."/>
        </authorList>
    </citation>
    <scope>NUCLEOTIDE SEQUENCE [LARGE SCALE GENOMIC DNA]</scope>
    <source>
        <strain evidence="1">SpSt-573</strain>
    </source>
</reference>
<evidence type="ECO:0008006" key="2">
    <source>
        <dbReference type="Google" id="ProtNLM"/>
    </source>
</evidence>
<proteinExistence type="predicted"/>
<name>A0A7C4KFU8_9CHLR</name>
<dbReference type="EMBL" id="DSYK01000112">
    <property type="protein sequence ID" value="HGS20654.1"/>
    <property type="molecule type" value="Genomic_DNA"/>
</dbReference>
<dbReference type="AlphaFoldDB" id="A0A7C4KFU8"/>
<organism evidence="1">
    <name type="scientific">Anaerolinea thermolimosa</name>
    <dbReference type="NCBI Taxonomy" id="229919"/>
    <lineage>
        <taxon>Bacteria</taxon>
        <taxon>Bacillati</taxon>
        <taxon>Chloroflexota</taxon>
        <taxon>Anaerolineae</taxon>
        <taxon>Anaerolineales</taxon>
        <taxon>Anaerolineaceae</taxon>
        <taxon>Anaerolinea</taxon>
    </lineage>
</organism>
<gene>
    <name evidence="1" type="ORF">ENT37_02165</name>
</gene>
<comment type="caution">
    <text evidence="1">The sequence shown here is derived from an EMBL/GenBank/DDBJ whole genome shotgun (WGS) entry which is preliminary data.</text>
</comment>
<sequence length="290" mass="32627">MLYYGRQTVTLSNSHFSIEVLADGGPRVVRLIPAGSNLNLMAEAPSAVTVTEWGPYHFLGGHRLWHAPEASPRSYEPDDSGVQVKKDGFEMLVEGPIEPHNRVRKSIRFIMDPQKPVVVVEHKLENHHVWPVEMAAWAITQMCMGGTGIVPLRSPGTHEGLLADRQIALWPYSDVTDTRFIMQNDWFAVRGEPKPYAFKVGVFNPCGWIAFLYGEYLFVKRFEVKAGRFADYGCNAEIYVMDQFLEIETQSPMTVIEPGASMTHVEQWELIRVKSTDLAAVIEEAGLYSA</sequence>